<evidence type="ECO:0000256" key="7">
    <source>
        <dbReference type="SAM" id="MobiDB-lite"/>
    </source>
</evidence>
<feature type="domain" description="C2H2-type" evidence="8">
    <location>
        <begin position="251"/>
        <end position="275"/>
    </location>
</feature>
<dbReference type="InterPro" id="IPR013087">
    <property type="entry name" value="Znf_C2H2_type"/>
</dbReference>
<dbReference type="SMART" id="SM00868">
    <property type="entry name" value="zf-AD"/>
    <property type="match status" value="1"/>
</dbReference>
<dbReference type="GO" id="GO:0005634">
    <property type="term" value="C:nucleus"/>
    <property type="evidence" value="ECO:0007669"/>
    <property type="project" value="InterPro"/>
</dbReference>
<dbReference type="GO" id="GO:0043565">
    <property type="term" value="F:sequence-specific DNA binding"/>
    <property type="evidence" value="ECO:0007669"/>
    <property type="project" value="TreeGrafter"/>
</dbReference>
<dbReference type="Gene3D" id="3.30.160.60">
    <property type="entry name" value="Classic Zinc Finger"/>
    <property type="match status" value="3"/>
</dbReference>
<feature type="domain" description="C2H2-type" evidence="8">
    <location>
        <begin position="223"/>
        <end position="250"/>
    </location>
</feature>
<keyword evidence="4 6" id="KW-0862">Zinc</keyword>
<keyword evidence="11" id="KW-1185">Reference proteome</keyword>
<dbReference type="Pfam" id="PF00096">
    <property type="entry name" value="zf-C2H2"/>
    <property type="match status" value="2"/>
</dbReference>
<accession>A0A2A3EGY3</accession>
<dbReference type="GO" id="GO:0000981">
    <property type="term" value="F:DNA-binding transcription factor activity, RNA polymerase II-specific"/>
    <property type="evidence" value="ECO:0007669"/>
    <property type="project" value="TreeGrafter"/>
</dbReference>
<dbReference type="PANTHER" id="PTHR24408">
    <property type="entry name" value="ZINC FINGER PROTEIN"/>
    <property type="match status" value="1"/>
</dbReference>
<feature type="domain" description="ZAD" evidence="9">
    <location>
        <begin position="11"/>
        <end position="86"/>
    </location>
</feature>
<dbReference type="FunFam" id="3.30.160.60:FF:000765">
    <property type="entry name" value="Zinc finger 45-like"/>
    <property type="match status" value="1"/>
</dbReference>
<dbReference type="InterPro" id="IPR012934">
    <property type="entry name" value="Znf_AD"/>
</dbReference>
<keyword evidence="2" id="KW-0677">Repeat</keyword>
<evidence type="ECO:0000256" key="6">
    <source>
        <dbReference type="PROSITE-ProRule" id="PRU01263"/>
    </source>
</evidence>
<dbReference type="AlphaFoldDB" id="A0A2A3EGY3"/>
<dbReference type="GO" id="GO:0005694">
    <property type="term" value="C:chromosome"/>
    <property type="evidence" value="ECO:0007669"/>
    <property type="project" value="UniProtKB-ARBA"/>
</dbReference>
<dbReference type="PROSITE" id="PS50157">
    <property type="entry name" value="ZINC_FINGER_C2H2_2"/>
    <property type="match status" value="3"/>
</dbReference>
<dbReference type="FunFam" id="3.30.160.60:FF:001732">
    <property type="entry name" value="Zgc:162936"/>
    <property type="match status" value="1"/>
</dbReference>
<evidence type="ECO:0000256" key="4">
    <source>
        <dbReference type="ARBA" id="ARBA00022833"/>
    </source>
</evidence>
<sequence length="442" mass="48837">MAMNEDFNFAELCRLCSLKSNHQLQIFDKEGEQRQLLFKIRSCIPAVITKEDALPKNICQRCVYKLDMFYEFRVSCMTTDTVLKNYADSLKHLAASVSQGTDKDKMSNGSQQQQRSAYVEAHAVAHAAVQQHMAQQAAQARLAGPGPPATPQTPNPTFTLPDDGLGYDDGVRVLRSIGTWSPDYSAAMRPGGVMPPFPGAMDQQFGSRAPTATNTGEPATKAFACTVCGKGLARKDKLVIHMRIHTGEKPYSCEVCGKAFARRDKLVIHMNKLRHRPGVAPLSTPSAPNSDQQQQQQQQQQAQQQQAQQSQQQQSRQDTIHKLKEEPVSWACELCGRALATREEWMQHARSHLEASAPPQHAAPYFPGSAAPPQPYASERHFCLMCRTDFTDKAEFMFHVRSHFEPHAQQTPSQHSSGKQGGDPATAELIARGLVDPSGLCS</sequence>
<dbReference type="GO" id="GO:0045893">
    <property type="term" value="P:positive regulation of DNA-templated transcription"/>
    <property type="evidence" value="ECO:0007669"/>
    <property type="project" value="UniProtKB-ARBA"/>
</dbReference>
<feature type="binding site" evidence="6">
    <location>
        <position position="13"/>
    </location>
    <ligand>
        <name>Zn(2+)</name>
        <dbReference type="ChEBI" id="CHEBI:29105"/>
    </ligand>
</feature>
<dbReference type="STRING" id="94128.A0A2A3EGY3"/>
<evidence type="ECO:0000313" key="10">
    <source>
        <dbReference type="EMBL" id="PBC30416.1"/>
    </source>
</evidence>
<dbReference type="SMART" id="SM00355">
    <property type="entry name" value="ZnF_C2H2"/>
    <property type="match status" value="4"/>
</dbReference>
<feature type="compositionally biased region" description="Pro residues" evidence="7">
    <location>
        <begin position="145"/>
        <end position="154"/>
    </location>
</feature>
<evidence type="ECO:0000256" key="5">
    <source>
        <dbReference type="PROSITE-ProRule" id="PRU00042"/>
    </source>
</evidence>
<proteinExistence type="predicted"/>
<feature type="binding site" evidence="6">
    <location>
        <position position="16"/>
    </location>
    <ligand>
        <name>Zn(2+)</name>
        <dbReference type="ChEBI" id="CHEBI:29105"/>
    </ligand>
</feature>
<keyword evidence="3 5" id="KW-0863">Zinc-finger</keyword>
<organism evidence="10 11">
    <name type="scientific">Apis cerana cerana</name>
    <name type="common">Oriental honeybee</name>
    <dbReference type="NCBI Taxonomy" id="94128"/>
    <lineage>
        <taxon>Eukaryota</taxon>
        <taxon>Metazoa</taxon>
        <taxon>Ecdysozoa</taxon>
        <taxon>Arthropoda</taxon>
        <taxon>Hexapoda</taxon>
        <taxon>Insecta</taxon>
        <taxon>Pterygota</taxon>
        <taxon>Neoptera</taxon>
        <taxon>Endopterygota</taxon>
        <taxon>Hymenoptera</taxon>
        <taxon>Apocrita</taxon>
        <taxon>Aculeata</taxon>
        <taxon>Apoidea</taxon>
        <taxon>Anthophila</taxon>
        <taxon>Apidae</taxon>
        <taxon>Apis</taxon>
    </lineage>
</organism>
<dbReference type="SUPFAM" id="SSF57716">
    <property type="entry name" value="Glucocorticoid receptor-like (DNA-binding domain)"/>
    <property type="match status" value="1"/>
</dbReference>
<protein>
    <submittedName>
        <fullName evidence="10">Zinc finger protein</fullName>
    </submittedName>
</protein>
<evidence type="ECO:0000259" key="9">
    <source>
        <dbReference type="PROSITE" id="PS51915"/>
    </source>
</evidence>
<name>A0A2A3EGY3_APICC</name>
<evidence type="ECO:0000256" key="2">
    <source>
        <dbReference type="ARBA" id="ARBA00022737"/>
    </source>
</evidence>
<dbReference type="PANTHER" id="PTHR24408:SF58">
    <property type="entry name" value="TRANSCRIPTION FACTOR (TFIIIA), PUTATIVE (AFU_ORTHOLOGUE AFUA_1G05150)-RELATED"/>
    <property type="match status" value="1"/>
</dbReference>
<feature type="domain" description="C2H2-type" evidence="8">
    <location>
        <begin position="330"/>
        <end position="357"/>
    </location>
</feature>
<dbReference type="Proteomes" id="UP000242457">
    <property type="component" value="Unassembled WGS sequence"/>
</dbReference>
<dbReference type="PROSITE" id="PS00028">
    <property type="entry name" value="ZINC_FINGER_C2H2_1"/>
    <property type="match status" value="4"/>
</dbReference>
<evidence type="ECO:0000313" key="11">
    <source>
        <dbReference type="Proteomes" id="UP000242457"/>
    </source>
</evidence>
<feature type="binding site" evidence="6">
    <location>
        <position position="59"/>
    </location>
    <ligand>
        <name>Zn(2+)</name>
        <dbReference type="ChEBI" id="CHEBI:29105"/>
    </ligand>
</feature>
<gene>
    <name evidence="10" type="ORF">APICC_02797</name>
</gene>
<dbReference type="InterPro" id="IPR036236">
    <property type="entry name" value="Znf_C2H2_sf"/>
</dbReference>
<keyword evidence="1 6" id="KW-0479">Metal-binding</keyword>
<dbReference type="EMBL" id="KZ288262">
    <property type="protein sequence ID" value="PBC30416.1"/>
    <property type="molecule type" value="Genomic_DNA"/>
</dbReference>
<feature type="region of interest" description="Disordered" evidence="7">
    <location>
        <begin position="276"/>
        <end position="319"/>
    </location>
</feature>
<dbReference type="Gene3D" id="3.40.1800.20">
    <property type="match status" value="1"/>
</dbReference>
<evidence type="ECO:0000259" key="8">
    <source>
        <dbReference type="PROSITE" id="PS50157"/>
    </source>
</evidence>
<dbReference type="OrthoDB" id="654211at2759"/>
<feature type="region of interest" description="Disordered" evidence="7">
    <location>
        <begin position="134"/>
        <end position="162"/>
    </location>
</feature>
<reference evidence="10 11" key="1">
    <citation type="submission" date="2014-07" db="EMBL/GenBank/DDBJ databases">
        <title>Genomic and transcriptomic analysis on Apis cerana provide comprehensive insights into honey bee biology.</title>
        <authorList>
            <person name="Diao Q."/>
            <person name="Sun L."/>
            <person name="Zheng H."/>
            <person name="Zheng H."/>
            <person name="Xu S."/>
            <person name="Wang S."/>
            <person name="Zeng Z."/>
            <person name="Hu F."/>
            <person name="Su S."/>
            <person name="Wu J."/>
        </authorList>
    </citation>
    <scope>NUCLEOTIDE SEQUENCE [LARGE SCALE GENOMIC DNA]</scope>
    <source>
        <tissue evidence="10">Pupae without intestine</tissue>
    </source>
</reference>
<feature type="compositionally biased region" description="Low complexity" evidence="7">
    <location>
        <begin position="292"/>
        <end position="315"/>
    </location>
</feature>
<feature type="binding site" evidence="6">
    <location>
        <position position="62"/>
    </location>
    <ligand>
        <name>Zn(2+)</name>
        <dbReference type="ChEBI" id="CHEBI:29105"/>
    </ligand>
</feature>
<evidence type="ECO:0000256" key="1">
    <source>
        <dbReference type="ARBA" id="ARBA00022723"/>
    </source>
</evidence>
<dbReference type="GO" id="GO:0008270">
    <property type="term" value="F:zinc ion binding"/>
    <property type="evidence" value="ECO:0007669"/>
    <property type="project" value="UniProtKB-UniRule"/>
</dbReference>
<dbReference type="Pfam" id="PF07776">
    <property type="entry name" value="zf-AD"/>
    <property type="match status" value="1"/>
</dbReference>
<dbReference type="PROSITE" id="PS51915">
    <property type="entry name" value="ZAD"/>
    <property type="match status" value="1"/>
</dbReference>
<dbReference type="SUPFAM" id="SSF57667">
    <property type="entry name" value="beta-beta-alpha zinc fingers"/>
    <property type="match status" value="2"/>
</dbReference>
<evidence type="ECO:0000256" key="3">
    <source>
        <dbReference type="ARBA" id="ARBA00022771"/>
    </source>
</evidence>